<dbReference type="RefSeq" id="XP_044652060.1">
    <property type="nucleotide sequence ID" value="XM_044796125.1"/>
</dbReference>
<organism evidence="1 2">
    <name type="scientific">Cercospora kikuchii</name>
    <dbReference type="NCBI Taxonomy" id="84275"/>
    <lineage>
        <taxon>Eukaryota</taxon>
        <taxon>Fungi</taxon>
        <taxon>Dikarya</taxon>
        <taxon>Ascomycota</taxon>
        <taxon>Pezizomycotina</taxon>
        <taxon>Dothideomycetes</taxon>
        <taxon>Dothideomycetidae</taxon>
        <taxon>Mycosphaerellales</taxon>
        <taxon>Mycosphaerellaceae</taxon>
        <taxon>Cercospora</taxon>
    </lineage>
</organism>
<gene>
    <name evidence="1" type="ORF">CKM354_000101600</name>
</gene>
<reference evidence="1 2" key="1">
    <citation type="submission" date="2021-01" db="EMBL/GenBank/DDBJ databases">
        <title>Cercospora kikuchii MAFF 305040 whole genome shotgun sequence.</title>
        <authorList>
            <person name="Kashiwa T."/>
            <person name="Suzuki T."/>
        </authorList>
    </citation>
    <scope>NUCLEOTIDE SEQUENCE [LARGE SCALE GENOMIC DNA]</scope>
    <source>
        <strain evidence="1 2">MAFF 305040</strain>
    </source>
</reference>
<evidence type="ECO:0008006" key="3">
    <source>
        <dbReference type="Google" id="ProtNLM"/>
    </source>
</evidence>
<accession>A0A9P3CF70</accession>
<dbReference type="InterPro" id="IPR011333">
    <property type="entry name" value="SKP1/BTB/POZ_sf"/>
</dbReference>
<dbReference type="AlphaFoldDB" id="A0A9P3CF70"/>
<dbReference type="EMBL" id="BOLY01000001">
    <property type="protein sequence ID" value="GIZ37573.1"/>
    <property type="molecule type" value="Genomic_DNA"/>
</dbReference>
<dbReference type="Gene3D" id="3.30.710.10">
    <property type="entry name" value="Potassium Channel Kv1.1, Chain A"/>
    <property type="match status" value="1"/>
</dbReference>
<keyword evidence="2" id="KW-1185">Reference proteome</keyword>
<protein>
    <recommendedName>
        <fullName evidence="3">BTB domain-containing protein</fullName>
    </recommendedName>
</protein>
<dbReference type="OrthoDB" id="5275938at2759"/>
<dbReference type="Proteomes" id="UP000825890">
    <property type="component" value="Unassembled WGS sequence"/>
</dbReference>
<dbReference type="GeneID" id="68286591"/>
<comment type="caution">
    <text evidence="1">The sequence shown here is derived from an EMBL/GenBank/DDBJ whole genome shotgun (WGS) entry which is preliminary data.</text>
</comment>
<proteinExistence type="predicted"/>
<sequence>MSGHQIVDIDPHGDVVLAFNSTDGKSSTRLRVSSAALSFGSPVFKRMLQSGFKEGQQFKSTGYVEIPLEDDLESMTVMCKALHLQHKAVMVKLSSDELLNVAEVSDKYDCTEALAPLADYWLKDCEADRGTLLAAYLFRRQERFSKMASSFFVDCYDYRPQSTKNTILSELWETLVTAMESQRAAIVDGIWDFIEEAQFEVDDAEEEYTSCFDDCVAKSVYQSKFKRALRENLLNPHRCFHIDCGLGRRVMFLEQAKFDLPKKDNNYPWNTKKHMCQYMKSAKSGSEWEIDFREEGETTRESLPKICLGCVMEGNMFRVKDCKHDEEV</sequence>
<evidence type="ECO:0000313" key="2">
    <source>
        <dbReference type="Proteomes" id="UP000825890"/>
    </source>
</evidence>
<evidence type="ECO:0000313" key="1">
    <source>
        <dbReference type="EMBL" id="GIZ37573.1"/>
    </source>
</evidence>
<name>A0A9P3CF70_9PEZI</name>